<gene>
    <name evidence="1" type="ORF">Glove_23g159</name>
</gene>
<evidence type="ECO:0000313" key="1">
    <source>
        <dbReference type="EMBL" id="RHZ88317.1"/>
    </source>
</evidence>
<keyword evidence="2" id="KW-1185">Reference proteome</keyword>
<evidence type="ECO:0000313" key="2">
    <source>
        <dbReference type="Proteomes" id="UP000266861"/>
    </source>
</evidence>
<comment type="caution">
    <text evidence="1">The sequence shown here is derived from an EMBL/GenBank/DDBJ whole genome shotgun (WGS) entry which is preliminary data.</text>
</comment>
<proteinExistence type="predicted"/>
<dbReference type="Proteomes" id="UP000266861">
    <property type="component" value="Unassembled WGS sequence"/>
</dbReference>
<organism evidence="1 2">
    <name type="scientific">Diversispora epigaea</name>
    <dbReference type="NCBI Taxonomy" id="1348612"/>
    <lineage>
        <taxon>Eukaryota</taxon>
        <taxon>Fungi</taxon>
        <taxon>Fungi incertae sedis</taxon>
        <taxon>Mucoromycota</taxon>
        <taxon>Glomeromycotina</taxon>
        <taxon>Glomeromycetes</taxon>
        <taxon>Diversisporales</taxon>
        <taxon>Diversisporaceae</taxon>
        <taxon>Diversispora</taxon>
    </lineage>
</organism>
<reference evidence="1 2" key="1">
    <citation type="submission" date="2018-08" db="EMBL/GenBank/DDBJ databases">
        <title>Genome and evolution of the arbuscular mycorrhizal fungus Diversispora epigaea (formerly Glomus versiforme) and its bacterial endosymbionts.</title>
        <authorList>
            <person name="Sun X."/>
            <person name="Fei Z."/>
            <person name="Harrison M."/>
        </authorList>
    </citation>
    <scope>NUCLEOTIDE SEQUENCE [LARGE SCALE GENOMIC DNA]</scope>
    <source>
        <strain evidence="1 2">IT104</strain>
    </source>
</reference>
<name>A0A397JL27_9GLOM</name>
<dbReference type="OrthoDB" id="2440306at2759"/>
<dbReference type="EMBL" id="PQFF01000021">
    <property type="protein sequence ID" value="RHZ88317.1"/>
    <property type="molecule type" value="Genomic_DNA"/>
</dbReference>
<protein>
    <submittedName>
        <fullName evidence="1">Uncharacterized protein</fullName>
    </submittedName>
</protein>
<sequence>MEDIENINADKDNFYIPKDTKFDTWNEVENYFDEYGNIPKDTKFDTWNEVENYFDEYGSRNGFAIVKNGIKRDTTKH</sequence>
<dbReference type="AlphaFoldDB" id="A0A397JL27"/>
<accession>A0A397JL27</accession>